<dbReference type="AlphaFoldDB" id="A0AA40VUZ1"/>
<accession>A0AA40VUZ1</accession>
<evidence type="ECO:0000313" key="7">
    <source>
        <dbReference type="EMBL" id="MBD6620597.1"/>
    </source>
</evidence>
<dbReference type="EMBL" id="VJXY01000073">
    <property type="protein sequence ID" value="MBD6620597.1"/>
    <property type="molecule type" value="Genomic_DNA"/>
</dbReference>
<dbReference type="InterPro" id="IPR050932">
    <property type="entry name" value="TM2D1-3-like"/>
</dbReference>
<keyword evidence="4 5" id="KW-0472">Membrane</keyword>
<comment type="subcellular location">
    <subcellularLocation>
        <location evidence="1">Membrane</location>
        <topology evidence="1">Multi-pass membrane protein</topology>
    </subcellularLocation>
</comment>
<sequence length="165" mass="17909">MNLENNQHKDRLLVSYILSAALFFGLGGLHRLYNGKIGTGLVWLLTGGMFGVGQFVDIFLIPNMVDEYEHNLKIKAGLSPLGVPLNQAVVASQVRRSTGNQLMVELIEAAENKGGSLTVTQGVKATGASFAEVEATLKEMFKSGYVKIDNDPITGAVTYHFHELN</sequence>
<proteinExistence type="predicted"/>
<dbReference type="GO" id="GO:0016020">
    <property type="term" value="C:membrane"/>
    <property type="evidence" value="ECO:0007669"/>
    <property type="project" value="UniProtKB-SubCell"/>
</dbReference>
<keyword evidence="3 5" id="KW-1133">Transmembrane helix</keyword>
<evidence type="ECO:0000256" key="3">
    <source>
        <dbReference type="ARBA" id="ARBA00022989"/>
    </source>
</evidence>
<protein>
    <submittedName>
        <fullName evidence="7">TM2 domain-containing protein</fullName>
    </submittedName>
</protein>
<evidence type="ECO:0000256" key="2">
    <source>
        <dbReference type="ARBA" id="ARBA00022692"/>
    </source>
</evidence>
<feature type="domain" description="TM2" evidence="6">
    <location>
        <begin position="12"/>
        <end position="59"/>
    </location>
</feature>
<dbReference type="InterPro" id="IPR007829">
    <property type="entry name" value="TM2"/>
</dbReference>
<evidence type="ECO:0000256" key="4">
    <source>
        <dbReference type="ARBA" id="ARBA00023136"/>
    </source>
</evidence>
<feature type="transmembrane region" description="Helical" evidence="5">
    <location>
        <begin position="41"/>
        <end position="65"/>
    </location>
</feature>
<gene>
    <name evidence="7" type="ORF">FNW02_33725</name>
</gene>
<dbReference type="RefSeq" id="WP_191761913.1">
    <property type="nucleotide sequence ID" value="NZ_VJXY01000073.1"/>
</dbReference>
<evidence type="ECO:0000259" key="6">
    <source>
        <dbReference type="Pfam" id="PF05154"/>
    </source>
</evidence>
<keyword evidence="8" id="KW-1185">Reference proteome</keyword>
<keyword evidence="2 5" id="KW-0812">Transmembrane</keyword>
<evidence type="ECO:0000256" key="1">
    <source>
        <dbReference type="ARBA" id="ARBA00004141"/>
    </source>
</evidence>
<comment type="caution">
    <text evidence="7">The sequence shown here is derived from an EMBL/GenBank/DDBJ whole genome shotgun (WGS) entry which is preliminary data.</text>
</comment>
<dbReference type="PANTHER" id="PTHR21016:SF25">
    <property type="entry name" value="TM2 DOMAIN-CONTAINING PROTEIN DDB_G0277895-RELATED"/>
    <property type="match status" value="1"/>
</dbReference>
<evidence type="ECO:0000313" key="8">
    <source>
        <dbReference type="Proteomes" id="UP001165986"/>
    </source>
</evidence>
<organism evidence="7 8">
    <name type="scientific">Komarekiella delphini-convector SJRDD-AB1</name>
    <dbReference type="NCBI Taxonomy" id="2593771"/>
    <lineage>
        <taxon>Bacteria</taxon>
        <taxon>Bacillati</taxon>
        <taxon>Cyanobacteriota</taxon>
        <taxon>Cyanophyceae</taxon>
        <taxon>Nostocales</taxon>
        <taxon>Nostocaceae</taxon>
        <taxon>Komarekiella</taxon>
        <taxon>Komarekiella delphini-convector</taxon>
    </lineage>
</organism>
<feature type="transmembrane region" description="Helical" evidence="5">
    <location>
        <begin position="12"/>
        <end position="29"/>
    </location>
</feature>
<dbReference type="Pfam" id="PF05154">
    <property type="entry name" value="TM2"/>
    <property type="match status" value="1"/>
</dbReference>
<evidence type="ECO:0000256" key="5">
    <source>
        <dbReference type="SAM" id="Phobius"/>
    </source>
</evidence>
<reference evidence="7" key="1">
    <citation type="submission" date="2019-07" db="EMBL/GenBank/DDBJ databases">
        <title>Toxilogical consequences of a new and cryptic species of cyanobacteria (Komarekiella delphini-convector) recovered from the epidermis of a bottlenose dolphin and 1500 ft. in the air.</title>
        <authorList>
            <person name="Brown A.O."/>
            <person name="Dvorak P."/>
            <person name="Villanueva C.D."/>
            <person name="Foss A.J."/>
            <person name="Garvey A.D."/>
            <person name="Gibson Q.A."/>
            <person name="Johansen J.R."/>
            <person name="Casamatta D.A."/>
        </authorList>
    </citation>
    <scope>NUCLEOTIDE SEQUENCE</scope>
    <source>
        <strain evidence="7">SJRDD-AB1</strain>
    </source>
</reference>
<dbReference type="Proteomes" id="UP001165986">
    <property type="component" value="Unassembled WGS sequence"/>
</dbReference>
<name>A0AA40VUZ1_9NOST</name>
<dbReference type="PANTHER" id="PTHR21016">
    <property type="entry name" value="BETA-AMYLOID BINDING PROTEIN-RELATED"/>
    <property type="match status" value="1"/>
</dbReference>